<evidence type="ECO:0000256" key="1">
    <source>
        <dbReference type="SAM" id="Coils"/>
    </source>
</evidence>
<evidence type="ECO:0000313" key="4">
    <source>
        <dbReference type="Proteomes" id="UP000663826"/>
    </source>
</evidence>
<organism evidence="3 4">
    <name type="scientific">Rhizoctonia solani</name>
    <dbReference type="NCBI Taxonomy" id="456999"/>
    <lineage>
        <taxon>Eukaryota</taxon>
        <taxon>Fungi</taxon>
        <taxon>Dikarya</taxon>
        <taxon>Basidiomycota</taxon>
        <taxon>Agaricomycotina</taxon>
        <taxon>Agaricomycetes</taxon>
        <taxon>Cantharellales</taxon>
        <taxon>Ceratobasidiaceae</taxon>
        <taxon>Rhizoctonia</taxon>
    </lineage>
</organism>
<keyword evidence="1" id="KW-0175">Coiled coil</keyword>
<sequence length="1298" mass="141306">MIIDISDPEIANAYQSIVKDGSKDWLIVAYSKARDALRLVDSGSGGLYVVRDHVKAQSTDRLEALSEVARAIVHCRALEDVFPARRAVVNIANETELTAALLDRALRSHVPLTRGLVSEPRLPIGIQRPMSPPHSSEEGRGEHHPVPRVPSSNSLTRERGLPLNLAEPLDPERSRELASQNTKVVQALAPMSGGIAPERSKPSVRSGKPLLSVSVPPRKERGLRPTAHDQNGRGSYEFDASDDDDNDDDDQDDSDQDDEQKETDEGEENVVVRLNSRPSSRGATPPVGPSILRHPSPIPTKIEQGSAATTSLGTYAHIRFTGPPKDHPHPDHHPLKPTDIIIADAHFPGGPATEGLPSINTVKGGLSMTISGLPSSSSTVFQRSAAALSGPLGNTLPPQAYPIQDLPVNTSHTSTPSDQSKYPQATAVAPSLLPNSITCTSTSQPGPLVPPSDSINYPPPPESERVGQMPPPRLPSVHESFGPSFERTLPQLSQGPISAISSTGLSAFSPGASSLRTHSRNTSISTTGQTHVPSGTLCAFGRRPSVSNNQQAGNANAGSSSATRLQLESMSPSALMERSSTTNTATTSSSSPSLRSFTVQPQGMTEAQAQAARFRAKWAAEEQGLTLAPPSTPVPPLPRSPPLTPPVSPPRSLNVDEAGRVRRDGVERMRREAERRRDEDEKKRLAEQQRRAEVEQQLKLAEERKVRESKDRAAQEEKRRAADLQRRVMEEELGKRRVEERIRAREKFAQVKGTDEVFLTGHVNIQVQNSTTWRRRFYELTANGCLRLYKTSDAPDRVKPLDVIIAKGARSIDRNVDELELIPYAFQVQLAEGKDVWSFYADSQHDMDILTEAGRSPLKRASLIPVPRPSTPQRSTTSPSAPIPIPFSPDSPMSTPVTKPRRTSSFDKLTAISAGESMIPVRVTTPGRRTSSPALNTASYVNTSLDAGAIREGVPIEFGAISPTHGGPRSFSPTRTLSRIPVSSVGHARTLADDGQRQQQGGPSPTTPVGDSSLHGDASFRSSTLLSPLPSTSGATSTPTSPSAGYRRSLVGGGTTKVLADLQAHTLQVKSVLENTKSQLRSSQRTIAQLTRQTEDLKDGRERLRIENESLNNVVTRKERLLQETADRARKAEAEAQTLKAQLKDEASVSKKSMKDMQTTLSQAKAVAQRSEREYVQLRDTLSTMREGWRKEVEGLRDQMRGSQNEAQEALSKQAILLKLLEDQKVEREKMDKLHAEYRSVQDELTKQFRSELALALETVEKSARDCDAAEKTAKDVADELARLKRLIKAGPAPEESN</sequence>
<dbReference type="GO" id="GO:0000785">
    <property type="term" value="C:chromatin"/>
    <property type="evidence" value="ECO:0007669"/>
    <property type="project" value="TreeGrafter"/>
</dbReference>
<name>A0A8H2WG28_9AGAM</name>
<feature type="compositionally biased region" description="Basic and acidic residues" evidence="2">
    <location>
        <begin position="657"/>
        <end position="722"/>
    </location>
</feature>
<feature type="compositionally biased region" description="Pro residues" evidence="2">
    <location>
        <begin position="630"/>
        <end position="649"/>
    </location>
</feature>
<dbReference type="SUPFAM" id="SSF50729">
    <property type="entry name" value="PH domain-like"/>
    <property type="match status" value="1"/>
</dbReference>
<feature type="compositionally biased region" description="Basic and acidic residues" evidence="2">
    <location>
        <begin position="135"/>
        <end position="145"/>
    </location>
</feature>
<dbReference type="InterPro" id="IPR011993">
    <property type="entry name" value="PH-like_dom_sf"/>
</dbReference>
<feature type="compositionally biased region" description="Low complexity" evidence="2">
    <location>
        <begin position="579"/>
        <end position="598"/>
    </location>
</feature>
<feature type="region of interest" description="Disordered" evidence="2">
    <location>
        <begin position="121"/>
        <end position="303"/>
    </location>
</feature>
<dbReference type="EMBL" id="CAJMWQ010000744">
    <property type="protein sequence ID" value="CAE6374306.1"/>
    <property type="molecule type" value="Genomic_DNA"/>
</dbReference>
<dbReference type="Gene3D" id="2.30.29.30">
    <property type="entry name" value="Pleckstrin-homology domain (PH domain)/Phosphotyrosine-binding domain (PTB)"/>
    <property type="match status" value="1"/>
</dbReference>
<feature type="coiled-coil region" evidence="1">
    <location>
        <begin position="1073"/>
        <end position="1213"/>
    </location>
</feature>
<dbReference type="Proteomes" id="UP000663826">
    <property type="component" value="Unassembled WGS sequence"/>
</dbReference>
<dbReference type="GO" id="GO:0003682">
    <property type="term" value="F:chromatin binding"/>
    <property type="evidence" value="ECO:0007669"/>
    <property type="project" value="TreeGrafter"/>
</dbReference>
<feature type="compositionally biased region" description="Polar residues" evidence="2">
    <location>
        <begin position="511"/>
        <end position="533"/>
    </location>
</feature>
<dbReference type="GO" id="GO:0007076">
    <property type="term" value="P:mitotic chromosome condensation"/>
    <property type="evidence" value="ECO:0007669"/>
    <property type="project" value="TreeGrafter"/>
</dbReference>
<dbReference type="GO" id="GO:0000793">
    <property type="term" value="C:condensed chromosome"/>
    <property type="evidence" value="ECO:0007669"/>
    <property type="project" value="TreeGrafter"/>
</dbReference>
<feature type="compositionally biased region" description="Polar residues" evidence="2">
    <location>
        <begin position="997"/>
        <end position="1010"/>
    </location>
</feature>
<evidence type="ECO:0008006" key="5">
    <source>
        <dbReference type="Google" id="ProtNLM"/>
    </source>
</evidence>
<dbReference type="GO" id="GO:0000796">
    <property type="term" value="C:condensin complex"/>
    <property type="evidence" value="ECO:0007669"/>
    <property type="project" value="TreeGrafter"/>
</dbReference>
<feature type="compositionally biased region" description="Low complexity" evidence="2">
    <location>
        <begin position="1022"/>
        <end position="1045"/>
    </location>
</feature>
<reference evidence="3" key="1">
    <citation type="submission" date="2021-01" db="EMBL/GenBank/DDBJ databases">
        <authorList>
            <person name="Kaushik A."/>
        </authorList>
    </citation>
    <scope>NUCLEOTIDE SEQUENCE</scope>
    <source>
        <strain evidence="3">AG1-1B</strain>
    </source>
</reference>
<protein>
    <recommendedName>
        <fullName evidence="5">PH domain-containing protein</fullName>
    </recommendedName>
</protein>
<feature type="compositionally biased region" description="Polar residues" evidence="2">
    <location>
        <begin position="435"/>
        <end position="445"/>
    </location>
</feature>
<feature type="region of interest" description="Disordered" evidence="2">
    <location>
        <begin position="405"/>
        <end position="424"/>
    </location>
</feature>
<feature type="region of interest" description="Disordered" evidence="2">
    <location>
        <begin position="435"/>
        <end position="472"/>
    </location>
</feature>
<feature type="region of interest" description="Disordered" evidence="2">
    <location>
        <begin position="960"/>
        <end position="1049"/>
    </location>
</feature>
<evidence type="ECO:0000313" key="3">
    <source>
        <dbReference type="EMBL" id="CAE6374306.1"/>
    </source>
</evidence>
<feature type="compositionally biased region" description="Polar residues" evidence="2">
    <location>
        <begin position="407"/>
        <end position="423"/>
    </location>
</feature>
<feature type="compositionally biased region" description="Basic and acidic residues" evidence="2">
    <location>
        <begin position="217"/>
        <end position="231"/>
    </location>
</feature>
<gene>
    <name evidence="3" type="ORF">RDB_LOCUS17131</name>
</gene>
<dbReference type="CDD" id="cd22249">
    <property type="entry name" value="UDM1_RNF168_RNF169-like"/>
    <property type="match status" value="1"/>
</dbReference>
<proteinExistence type="predicted"/>
<feature type="compositionally biased region" description="Low complexity" evidence="2">
    <location>
        <begin position="871"/>
        <end position="880"/>
    </location>
</feature>
<dbReference type="PANTHER" id="PTHR43941:SF1">
    <property type="entry name" value="STRUCTURAL MAINTENANCE OF CHROMOSOMES PROTEIN 2"/>
    <property type="match status" value="1"/>
</dbReference>
<comment type="caution">
    <text evidence="3">The sequence shown here is derived from an EMBL/GenBank/DDBJ whole genome shotgun (WGS) entry which is preliminary data.</text>
</comment>
<feature type="region of interest" description="Disordered" evidence="2">
    <location>
        <begin position="511"/>
        <end position="722"/>
    </location>
</feature>
<evidence type="ECO:0000256" key="2">
    <source>
        <dbReference type="SAM" id="MobiDB-lite"/>
    </source>
</evidence>
<feature type="compositionally biased region" description="Polar residues" evidence="2">
    <location>
        <begin position="563"/>
        <end position="572"/>
    </location>
</feature>
<accession>A0A8H2WG28</accession>
<feature type="region of interest" description="Disordered" evidence="2">
    <location>
        <begin position="862"/>
        <end position="903"/>
    </location>
</feature>
<feature type="compositionally biased region" description="Low complexity" evidence="2">
    <location>
        <begin position="547"/>
        <end position="562"/>
    </location>
</feature>
<feature type="compositionally biased region" description="Acidic residues" evidence="2">
    <location>
        <begin position="239"/>
        <end position="268"/>
    </location>
</feature>
<dbReference type="PANTHER" id="PTHR43941">
    <property type="entry name" value="STRUCTURAL MAINTENANCE OF CHROMOSOMES PROTEIN 2"/>
    <property type="match status" value="1"/>
</dbReference>